<evidence type="ECO:0000256" key="5">
    <source>
        <dbReference type="ARBA" id="ARBA00022500"/>
    </source>
</evidence>
<keyword evidence="4" id="KW-1003">Cell membrane</keyword>
<evidence type="ECO:0000256" key="10">
    <source>
        <dbReference type="RuleBase" id="RU364125"/>
    </source>
</evidence>
<dbReference type="Proteomes" id="UP000239504">
    <property type="component" value="Unassembled WGS sequence"/>
</dbReference>
<evidence type="ECO:0000256" key="2">
    <source>
        <dbReference type="ARBA" id="ARBA00004162"/>
    </source>
</evidence>
<feature type="region of interest" description="Disordered" evidence="11">
    <location>
        <begin position="95"/>
        <end position="127"/>
    </location>
</feature>
<evidence type="ECO:0000256" key="9">
    <source>
        <dbReference type="ARBA" id="ARBA00023136"/>
    </source>
</evidence>
<dbReference type="GO" id="GO:0071978">
    <property type="term" value="P:bacterial-type flagellum-dependent swarming motility"/>
    <property type="evidence" value="ECO:0007669"/>
    <property type="project" value="TreeGrafter"/>
</dbReference>
<dbReference type="PANTHER" id="PTHR35091:SF2">
    <property type="entry name" value="FLAGELLAR PROTEIN FLIL"/>
    <property type="match status" value="1"/>
</dbReference>
<keyword evidence="6" id="KW-0812">Transmembrane</keyword>
<keyword evidence="13" id="KW-1185">Reference proteome</keyword>
<keyword evidence="5 10" id="KW-0145">Chemotaxis</keyword>
<evidence type="ECO:0000256" key="11">
    <source>
        <dbReference type="SAM" id="MobiDB-lite"/>
    </source>
</evidence>
<evidence type="ECO:0000313" key="13">
    <source>
        <dbReference type="Proteomes" id="UP000239504"/>
    </source>
</evidence>
<dbReference type="PANTHER" id="PTHR35091">
    <property type="entry name" value="FLAGELLAR PROTEIN FLIL"/>
    <property type="match status" value="1"/>
</dbReference>
<evidence type="ECO:0000313" key="12">
    <source>
        <dbReference type="EMBL" id="PQA87425.1"/>
    </source>
</evidence>
<comment type="caution">
    <text evidence="12">The sequence shown here is derived from an EMBL/GenBank/DDBJ whole genome shotgun (WGS) entry which is preliminary data.</text>
</comment>
<evidence type="ECO:0000256" key="6">
    <source>
        <dbReference type="ARBA" id="ARBA00022692"/>
    </source>
</evidence>
<sequence length="237" mass="24831">MRCVVSNETPKESEAENSAEDAEAEETPKAKTLGLIPMIAAGVVAAGVAGGAAFVLTPGAEEENAACIEAAGGHGGDEHGAESNEQDAAALAECEEQKLASKEKKKKAGKSHGGGHGGQGGENAKSDIKPLGEIQHSQHATFVVMDPMVVSISPIGRSKHLKISLVLETDDDGAEQLLENGFYVQDVLNTFLRSIGSEVLEDPAAMSRLRAQILRRVRAIVPDANVQNVLITEFVLT</sequence>
<dbReference type="GO" id="GO:0006935">
    <property type="term" value="P:chemotaxis"/>
    <property type="evidence" value="ECO:0007669"/>
    <property type="project" value="UniProtKB-KW"/>
</dbReference>
<proteinExistence type="inferred from homology"/>
<evidence type="ECO:0000256" key="4">
    <source>
        <dbReference type="ARBA" id="ARBA00022475"/>
    </source>
</evidence>
<dbReference type="InterPro" id="IPR005503">
    <property type="entry name" value="FliL"/>
</dbReference>
<name>A0A2S7K4J2_9PROT</name>
<feature type="compositionally biased region" description="Gly residues" evidence="11">
    <location>
        <begin position="111"/>
        <end position="121"/>
    </location>
</feature>
<protein>
    <recommendedName>
        <fullName evidence="10">Flagellar protein FliL</fullName>
    </recommendedName>
</protein>
<comment type="function">
    <text evidence="1 10">Controls the rotational direction of flagella during chemotaxis.</text>
</comment>
<keyword evidence="10" id="KW-0997">Cell inner membrane</keyword>
<keyword evidence="9 10" id="KW-0472">Membrane</keyword>
<dbReference type="GO" id="GO:0005886">
    <property type="term" value="C:plasma membrane"/>
    <property type="evidence" value="ECO:0007669"/>
    <property type="project" value="UniProtKB-SubCell"/>
</dbReference>
<keyword evidence="7 10" id="KW-0283">Flagellar rotation</keyword>
<evidence type="ECO:0000256" key="7">
    <source>
        <dbReference type="ARBA" id="ARBA00022779"/>
    </source>
</evidence>
<feature type="region of interest" description="Disordered" evidence="11">
    <location>
        <begin position="1"/>
        <end position="28"/>
    </location>
</feature>
<feature type="compositionally biased region" description="Acidic residues" evidence="11">
    <location>
        <begin position="15"/>
        <end position="25"/>
    </location>
</feature>
<evidence type="ECO:0000256" key="8">
    <source>
        <dbReference type="ARBA" id="ARBA00022989"/>
    </source>
</evidence>
<dbReference type="Pfam" id="PF03748">
    <property type="entry name" value="FliL"/>
    <property type="match status" value="1"/>
</dbReference>
<comment type="subcellular location">
    <subcellularLocation>
        <location evidence="10">Cell inner membrane</location>
    </subcellularLocation>
    <subcellularLocation>
        <location evidence="2">Cell membrane</location>
        <topology evidence="2">Single-pass membrane protein</topology>
    </subcellularLocation>
</comment>
<dbReference type="EMBL" id="PJCH01000007">
    <property type="protein sequence ID" value="PQA87425.1"/>
    <property type="molecule type" value="Genomic_DNA"/>
</dbReference>
<dbReference type="GO" id="GO:0009425">
    <property type="term" value="C:bacterial-type flagellum basal body"/>
    <property type="evidence" value="ECO:0007669"/>
    <property type="project" value="InterPro"/>
</dbReference>
<gene>
    <name evidence="12" type="ORF">CW354_11510</name>
</gene>
<dbReference type="AlphaFoldDB" id="A0A2S7K4J2"/>
<organism evidence="12 13">
    <name type="scientific">Hyphococcus luteus</name>
    <dbReference type="NCBI Taxonomy" id="2058213"/>
    <lineage>
        <taxon>Bacteria</taxon>
        <taxon>Pseudomonadati</taxon>
        <taxon>Pseudomonadota</taxon>
        <taxon>Alphaproteobacteria</taxon>
        <taxon>Parvularculales</taxon>
        <taxon>Parvularculaceae</taxon>
        <taxon>Hyphococcus</taxon>
    </lineage>
</organism>
<comment type="similarity">
    <text evidence="3 10">Belongs to the FliL family.</text>
</comment>
<feature type="region of interest" description="Disordered" evidence="11">
    <location>
        <begin position="70"/>
        <end position="89"/>
    </location>
</feature>
<evidence type="ECO:0000256" key="3">
    <source>
        <dbReference type="ARBA" id="ARBA00008281"/>
    </source>
</evidence>
<reference evidence="12 13" key="1">
    <citation type="submission" date="2017-12" db="EMBL/GenBank/DDBJ databases">
        <authorList>
            <person name="Hurst M.R.H."/>
        </authorList>
    </citation>
    <scope>NUCLEOTIDE SEQUENCE [LARGE SCALE GENOMIC DNA]</scope>
    <source>
        <strain evidence="12 13">SY-3-19</strain>
    </source>
</reference>
<accession>A0A2S7K4J2</accession>
<evidence type="ECO:0000256" key="1">
    <source>
        <dbReference type="ARBA" id="ARBA00002254"/>
    </source>
</evidence>
<keyword evidence="8" id="KW-1133">Transmembrane helix</keyword>